<dbReference type="AlphaFoldDB" id="A0A844FED1"/>
<dbReference type="PANTHER" id="PTHR34070">
    <property type="entry name" value="ARMADILLO-TYPE FOLD"/>
    <property type="match status" value="1"/>
</dbReference>
<comment type="caution">
    <text evidence="1">The sequence shown here is derived from an EMBL/GenBank/DDBJ whole genome shotgun (WGS) entry which is preliminary data.</text>
</comment>
<dbReference type="OrthoDB" id="9775346at2"/>
<protein>
    <submittedName>
        <fullName evidence="1">DNA alkylation repair protein</fullName>
    </submittedName>
</protein>
<name>A0A844FED1_9FIRM</name>
<dbReference type="InterPro" id="IPR014825">
    <property type="entry name" value="DNA_alkylation"/>
</dbReference>
<dbReference type="RefSeq" id="WP_154481770.1">
    <property type="nucleotide sequence ID" value="NZ_VULR01000001.1"/>
</dbReference>
<dbReference type="EMBL" id="VULR01000001">
    <property type="protein sequence ID" value="MSS42322.1"/>
    <property type="molecule type" value="Genomic_DNA"/>
</dbReference>
<evidence type="ECO:0000313" key="2">
    <source>
        <dbReference type="Proteomes" id="UP000462760"/>
    </source>
</evidence>
<reference evidence="1 2" key="1">
    <citation type="submission" date="2019-08" db="EMBL/GenBank/DDBJ databases">
        <title>In-depth cultivation of the pig gut microbiome towards novel bacterial diversity and tailored functional studies.</title>
        <authorList>
            <person name="Wylensek D."/>
            <person name="Hitch T.C.A."/>
            <person name="Clavel T."/>
        </authorList>
    </citation>
    <scope>NUCLEOTIDE SEQUENCE [LARGE SCALE GENOMIC DNA]</scope>
    <source>
        <strain evidence="1 2">Med78-601-WT-4W-RMD-3</strain>
    </source>
</reference>
<accession>A0A844FED1</accession>
<dbReference type="SUPFAM" id="SSF48371">
    <property type="entry name" value="ARM repeat"/>
    <property type="match status" value="1"/>
</dbReference>
<dbReference type="CDD" id="cd07064">
    <property type="entry name" value="AlkD_like_1"/>
    <property type="match status" value="1"/>
</dbReference>
<gene>
    <name evidence="1" type="ORF">FYJ27_01035</name>
</gene>
<organism evidence="1 2">
    <name type="scientific">Anaerosalibacter bizertensis</name>
    <dbReference type="NCBI Taxonomy" id="932217"/>
    <lineage>
        <taxon>Bacteria</taxon>
        <taxon>Bacillati</taxon>
        <taxon>Bacillota</taxon>
        <taxon>Tissierellia</taxon>
        <taxon>Tissierellales</taxon>
        <taxon>Sporanaerobacteraceae</taxon>
        <taxon>Anaerosalibacter</taxon>
    </lineage>
</organism>
<dbReference type="Proteomes" id="UP000462760">
    <property type="component" value="Unassembled WGS sequence"/>
</dbReference>
<evidence type="ECO:0000313" key="1">
    <source>
        <dbReference type="EMBL" id="MSS42322.1"/>
    </source>
</evidence>
<proteinExistence type="predicted"/>
<sequence>MVKYSDINQYIDEITGVLKENSNKDNIEQMEKYMKNNFQFLGIKAPQRRKISRVFLKKDNRPKYDQIEIVVKKLWELPEREYQYFACDLLEKYNKDFSREIINLFEYMIIDKSWWDTVDIISKKLVGEYFKQFPGERDKYIKKWIKSNNIWLQRTTILFQLGYKDRTDIGLLFNIIEILKDKDEFFIQKAIGWALREYSKTNPKIVKEFIENTKLSPLSEREGMKIVNKIV</sequence>
<dbReference type="PANTHER" id="PTHR34070:SF1">
    <property type="entry name" value="DNA ALKYLATION REPAIR PROTEIN"/>
    <property type="match status" value="1"/>
</dbReference>
<dbReference type="Pfam" id="PF08713">
    <property type="entry name" value="DNA_alkylation"/>
    <property type="match status" value="1"/>
</dbReference>
<dbReference type="InterPro" id="IPR016024">
    <property type="entry name" value="ARM-type_fold"/>
</dbReference>
<dbReference type="Gene3D" id="1.25.10.90">
    <property type="match status" value="1"/>
</dbReference>